<reference evidence="1 2" key="1">
    <citation type="journal article" date="2013" name="Antonie Van Leeuwenhoek">
        <title>Sphingomonas ginsenosidivorax sp. nov., with the ability to transform ginsenosides.</title>
        <authorList>
            <person name="Jin X.F."/>
            <person name="Kim J.K."/>
            <person name="Liu Q.M."/>
            <person name="Kang M.S."/>
            <person name="He D."/>
            <person name="Jin F.X."/>
            <person name="Kim S.C."/>
            <person name="Im W.T."/>
        </authorList>
    </citation>
    <scope>NUCLEOTIDE SEQUENCE [LARGE SCALE GENOMIC DNA]</scope>
    <source>
        <strain evidence="1 2">KHI67</strain>
    </source>
</reference>
<name>A0A5C6UD49_9SPHN</name>
<evidence type="ECO:0008006" key="3">
    <source>
        <dbReference type="Google" id="ProtNLM"/>
    </source>
</evidence>
<dbReference type="Pfam" id="PF05159">
    <property type="entry name" value="Capsule_synth"/>
    <property type="match status" value="1"/>
</dbReference>
<dbReference type="GO" id="GO:0000271">
    <property type="term" value="P:polysaccharide biosynthetic process"/>
    <property type="evidence" value="ECO:0007669"/>
    <property type="project" value="InterPro"/>
</dbReference>
<dbReference type="AlphaFoldDB" id="A0A5C6UD49"/>
<protein>
    <recommendedName>
        <fullName evidence="3">Beta-3-deoxy-D-manno-oct-2-ulosonic acid transferase</fullName>
    </recommendedName>
</protein>
<keyword evidence="2" id="KW-1185">Reference proteome</keyword>
<dbReference type="RefSeq" id="WP_147079555.1">
    <property type="nucleotide sequence ID" value="NZ_VOQR01000001.1"/>
</dbReference>
<dbReference type="Proteomes" id="UP000321250">
    <property type="component" value="Unassembled WGS sequence"/>
</dbReference>
<proteinExistence type="predicted"/>
<accession>A0A5C6UD49</accession>
<gene>
    <name evidence="1" type="ORF">FSB78_02075</name>
</gene>
<dbReference type="CDD" id="cd16439">
    <property type="entry name" value="beta_Kdo_transferase_KpsC_2"/>
    <property type="match status" value="1"/>
</dbReference>
<organism evidence="1 2">
    <name type="scientific">Sphingomonas ginsenosidivorax</name>
    <dbReference type="NCBI Taxonomy" id="862135"/>
    <lineage>
        <taxon>Bacteria</taxon>
        <taxon>Pseudomonadati</taxon>
        <taxon>Pseudomonadota</taxon>
        <taxon>Alphaproteobacteria</taxon>
        <taxon>Sphingomonadales</taxon>
        <taxon>Sphingomonadaceae</taxon>
        <taxon>Sphingomonas</taxon>
    </lineage>
</organism>
<evidence type="ECO:0000313" key="2">
    <source>
        <dbReference type="Proteomes" id="UP000321250"/>
    </source>
</evidence>
<evidence type="ECO:0000313" key="1">
    <source>
        <dbReference type="EMBL" id="TXC69878.1"/>
    </source>
</evidence>
<dbReference type="InterPro" id="IPR007833">
    <property type="entry name" value="Capsule_polysaccharide_synth"/>
</dbReference>
<dbReference type="EMBL" id="VOQR01000001">
    <property type="protein sequence ID" value="TXC69878.1"/>
    <property type="molecule type" value="Genomic_DNA"/>
</dbReference>
<sequence>MDNRATASEVSASPQDCDRPNNAVIAAAGGIARWKAREISVMLWDTPPTSRSVFANSRRALDAAEQVRGAVAIWPSRVPTDFEARAARRGIAVWRLEDGFIRSVGLGSDCTPPSSIVLDQRGIYYDASRPSDLEVMIEAGGFLPATLARAEALMARMINNGIGKYEIGRTSVPLPRDTRRRVLVVGQVEDDLSVLTSGCGVAGNLDLLRRARAAEPDAMLVYRPHPDVDQGHRKGRISDAEALHYADSVVRDGTMAGLIEQVDAVHVLTSLAGFEALMRGKAVVTHGHPFYAGWGLTADLAGPVPRRTRKITLAELGAATLILYPRYMDPLTGERCTAEKLIDRLASADYRPVVTMPMRFRRLQGRINRRIARLSIRLWLA</sequence>
<dbReference type="OrthoDB" id="543755at2"/>
<comment type="caution">
    <text evidence="1">The sequence shown here is derived from an EMBL/GenBank/DDBJ whole genome shotgun (WGS) entry which is preliminary data.</text>
</comment>
<dbReference type="GO" id="GO:0015774">
    <property type="term" value="P:polysaccharide transport"/>
    <property type="evidence" value="ECO:0007669"/>
    <property type="project" value="InterPro"/>
</dbReference>